<dbReference type="PROSITE" id="PS51819">
    <property type="entry name" value="VOC"/>
    <property type="match status" value="1"/>
</dbReference>
<protein>
    <submittedName>
        <fullName evidence="2">Glyoxalase-like domain protein</fullName>
    </submittedName>
</protein>
<dbReference type="InterPro" id="IPR029068">
    <property type="entry name" value="Glyas_Bleomycin-R_OHBP_Dase"/>
</dbReference>
<sequence length="125" mass="14461">MTDIQTIPVFRSPDLDVTSQYYAEQLGFVPERVLSDYLIVRRGPIELHFCPHDYETDRPTEQRCYIRGADIDAIHDDFVARGLNGFRQFERTAWNMFEFYVSDPFGLLLVFGRSATEGHPPASLK</sequence>
<dbReference type="InterPro" id="IPR004360">
    <property type="entry name" value="Glyas_Fos-R_dOase_dom"/>
</dbReference>
<dbReference type="Pfam" id="PF00903">
    <property type="entry name" value="Glyoxalase"/>
    <property type="match status" value="1"/>
</dbReference>
<dbReference type="Proteomes" id="UP000193307">
    <property type="component" value="Unassembled WGS sequence"/>
</dbReference>
<dbReference type="STRING" id="658057.SAMN04488032_11127"/>
<dbReference type="InterPro" id="IPR037523">
    <property type="entry name" value="VOC_core"/>
</dbReference>
<evidence type="ECO:0000313" key="3">
    <source>
        <dbReference type="Proteomes" id="UP000193307"/>
    </source>
</evidence>
<dbReference type="Gene3D" id="3.10.180.10">
    <property type="entry name" value="2,3-Dihydroxybiphenyl 1,2-Dioxygenase, domain 1"/>
    <property type="match status" value="1"/>
</dbReference>
<evidence type="ECO:0000313" key="2">
    <source>
        <dbReference type="EMBL" id="SLN57597.1"/>
    </source>
</evidence>
<reference evidence="2 3" key="1">
    <citation type="submission" date="2017-03" db="EMBL/GenBank/DDBJ databases">
        <authorList>
            <person name="Afonso C.L."/>
            <person name="Miller P.J."/>
            <person name="Scott M.A."/>
            <person name="Spackman E."/>
            <person name="Goraichik I."/>
            <person name="Dimitrov K.M."/>
            <person name="Suarez D.L."/>
            <person name="Swayne D.E."/>
        </authorList>
    </citation>
    <scope>NUCLEOTIDE SEQUENCE [LARGE SCALE GENOMIC DNA]</scope>
    <source>
        <strain evidence="2 3">CECT 7971</strain>
    </source>
</reference>
<dbReference type="OrthoDB" id="9791602at2"/>
<dbReference type="SUPFAM" id="SSF54593">
    <property type="entry name" value="Glyoxalase/Bleomycin resistance protein/Dihydroxybiphenyl dioxygenase"/>
    <property type="match status" value="1"/>
</dbReference>
<evidence type="ECO:0000259" key="1">
    <source>
        <dbReference type="PROSITE" id="PS51819"/>
    </source>
</evidence>
<organism evidence="2 3">
    <name type="scientific">Pacificibacter marinus</name>
    <dbReference type="NCBI Taxonomy" id="658057"/>
    <lineage>
        <taxon>Bacteria</taxon>
        <taxon>Pseudomonadati</taxon>
        <taxon>Pseudomonadota</taxon>
        <taxon>Alphaproteobacteria</taxon>
        <taxon>Rhodobacterales</taxon>
        <taxon>Roseobacteraceae</taxon>
        <taxon>Pacificibacter</taxon>
    </lineage>
</organism>
<dbReference type="AlphaFoldDB" id="A0A1Y5TAL6"/>
<keyword evidence="3" id="KW-1185">Reference proteome</keyword>
<gene>
    <name evidence="2" type="ORF">PAM7971_02982</name>
</gene>
<proteinExistence type="predicted"/>
<name>A0A1Y5TAL6_9RHOB</name>
<dbReference type="RefSeq" id="WP_085850089.1">
    <property type="nucleotide sequence ID" value="NZ_FNZV01000011.1"/>
</dbReference>
<feature type="domain" description="VOC" evidence="1">
    <location>
        <begin position="3"/>
        <end position="114"/>
    </location>
</feature>
<accession>A0A1Y5TAL6</accession>
<dbReference type="EMBL" id="FWFW01000011">
    <property type="protein sequence ID" value="SLN57597.1"/>
    <property type="molecule type" value="Genomic_DNA"/>
</dbReference>